<dbReference type="Proteomes" id="UP000075755">
    <property type="component" value="Chromosome"/>
</dbReference>
<evidence type="ECO:0000259" key="1">
    <source>
        <dbReference type="Pfam" id="PF13226"/>
    </source>
</evidence>
<dbReference type="AlphaFoldDB" id="A0AAC8YTL8"/>
<protein>
    <recommendedName>
        <fullName evidence="1">DUF4034 domain-containing protein</fullName>
    </recommendedName>
</protein>
<feature type="domain" description="DUF4034" evidence="1">
    <location>
        <begin position="37"/>
        <end position="141"/>
    </location>
</feature>
<evidence type="ECO:0000313" key="3">
    <source>
        <dbReference type="Proteomes" id="UP000075755"/>
    </source>
</evidence>
<dbReference type="InterPro" id="IPR025115">
    <property type="entry name" value="DUF4034"/>
</dbReference>
<dbReference type="Pfam" id="PF13226">
    <property type="entry name" value="DUF4034"/>
    <property type="match status" value="1"/>
</dbReference>
<name>A0AAC8YTL8_AMIAI</name>
<dbReference type="KEGG" id="aak:AA2016_5362"/>
<gene>
    <name evidence="2" type="ORF">AA2016_5362</name>
</gene>
<organism evidence="2 3">
    <name type="scientific">Aminobacter aminovorans</name>
    <name type="common">Chelatobacter heintzii</name>
    <dbReference type="NCBI Taxonomy" id="83263"/>
    <lineage>
        <taxon>Bacteria</taxon>
        <taxon>Pseudomonadati</taxon>
        <taxon>Pseudomonadota</taxon>
        <taxon>Alphaproteobacteria</taxon>
        <taxon>Hyphomicrobiales</taxon>
        <taxon>Phyllobacteriaceae</taxon>
        <taxon>Aminobacter</taxon>
    </lineage>
</organism>
<proteinExistence type="predicted"/>
<evidence type="ECO:0000313" key="2">
    <source>
        <dbReference type="EMBL" id="AMS44268.1"/>
    </source>
</evidence>
<reference evidence="2 3" key="1">
    <citation type="submission" date="2016-03" db="EMBL/GenBank/DDBJ databases">
        <title>Complete genome of Aminobacter aminovorans KCTC 2477.</title>
        <authorList>
            <person name="Kim K.M."/>
        </authorList>
    </citation>
    <scope>NUCLEOTIDE SEQUENCE [LARGE SCALE GENOMIC DNA]</scope>
    <source>
        <strain evidence="2 3">KCTC 2477</strain>
    </source>
</reference>
<accession>A0AAC8YTL8</accession>
<sequence>MRLIILVLPFVLAIVGPTNAGMNEVAQRQIIQHAVASAFTNGRFDELDTMADQFRMSRERTESGVWKLTIFYSGFNYALLDPNFSAASLDRFEAQTLAWIKARPNSPAAKIAYALALSQRAWFLRGDDYYNKLTDQQRLGYITSLRKRRDHLLAIKEEVSKDPHWFTLMVAVAKEEGWPDEAFDRLVTEAAEHEPYYYQTYFLAIDRNLPQWGGSAEKMNAVVARATDYTRELDGDSFKARGYWYASSYGRAVFDREKLVANWSEVAQGFQDLLSRYPDQWNHNAYAKFACLAKDRTRFLDAYSLIEGVAMADVWDYPGQDMQCAAWAKHPERNIEVK</sequence>
<dbReference type="EMBL" id="CP015005">
    <property type="protein sequence ID" value="AMS44268.1"/>
    <property type="molecule type" value="Genomic_DNA"/>
</dbReference>